<proteinExistence type="predicted"/>
<dbReference type="AlphaFoldDB" id="A0AAV4MX71"/>
<evidence type="ECO:0000256" key="1">
    <source>
        <dbReference type="SAM" id="MobiDB-lite"/>
    </source>
</evidence>
<dbReference type="Proteomes" id="UP001054945">
    <property type="component" value="Unassembled WGS sequence"/>
</dbReference>
<accession>A0AAV4MX71</accession>
<evidence type="ECO:0000313" key="3">
    <source>
        <dbReference type="Proteomes" id="UP001054945"/>
    </source>
</evidence>
<protein>
    <submittedName>
        <fullName evidence="2">Uncharacterized protein</fullName>
    </submittedName>
</protein>
<keyword evidence="3" id="KW-1185">Reference proteome</keyword>
<feature type="region of interest" description="Disordered" evidence="1">
    <location>
        <begin position="1"/>
        <end position="22"/>
    </location>
</feature>
<dbReference type="EMBL" id="BPLR01002665">
    <property type="protein sequence ID" value="GIX76474.1"/>
    <property type="molecule type" value="Genomic_DNA"/>
</dbReference>
<organism evidence="2 3">
    <name type="scientific">Caerostris extrusa</name>
    <name type="common">Bark spider</name>
    <name type="synonym">Caerostris bankana</name>
    <dbReference type="NCBI Taxonomy" id="172846"/>
    <lineage>
        <taxon>Eukaryota</taxon>
        <taxon>Metazoa</taxon>
        <taxon>Ecdysozoa</taxon>
        <taxon>Arthropoda</taxon>
        <taxon>Chelicerata</taxon>
        <taxon>Arachnida</taxon>
        <taxon>Araneae</taxon>
        <taxon>Araneomorphae</taxon>
        <taxon>Entelegynae</taxon>
        <taxon>Araneoidea</taxon>
        <taxon>Araneidae</taxon>
        <taxon>Caerostris</taxon>
    </lineage>
</organism>
<sequence length="161" mass="18369">MLSDSEAGPLQDTSSLQEEPRRSYFEFHESTRILDFETKLLRSGLLESSEYVHSAFYDSFETSDHLSSDFKVSSTPTLSDDQSSLLFPSNNLFNSLIQDKSSFSTENGIIYSQILQDHSKVKSEITPILNVPKEIVTSPLLPIVSSDIQKSKKYEHHFWNR</sequence>
<gene>
    <name evidence="2" type="ORF">CEXT_607841</name>
</gene>
<reference evidence="2 3" key="1">
    <citation type="submission" date="2021-06" db="EMBL/GenBank/DDBJ databases">
        <title>Caerostris extrusa draft genome.</title>
        <authorList>
            <person name="Kono N."/>
            <person name="Arakawa K."/>
        </authorList>
    </citation>
    <scope>NUCLEOTIDE SEQUENCE [LARGE SCALE GENOMIC DNA]</scope>
</reference>
<name>A0AAV4MX71_CAEEX</name>
<comment type="caution">
    <text evidence="2">The sequence shown here is derived from an EMBL/GenBank/DDBJ whole genome shotgun (WGS) entry which is preliminary data.</text>
</comment>
<evidence type="ECO:0000313" key="2">
    <source>
        <dbReference type="EMBL" id="GIX76474.1"/>
    </source>
</evidence>